<name>A0ACC0NP71_RHOML</name>
<reference evidence="1" key="1">
    <citation type="submission" date="2022-02" db="EMBL/GenBank/DDBJ databases">
        <title>Plant Genome Project.</title>
        <authorList>
            <person name="Zhang R.-G."/>
        </authorList>
    </citation>
    <scope>NUCLEOTIDE SEQUENCE</scope>
    <source>
        <strain evidence="1">AT1</strain>
    </source>
</reference>
<proteinExistence type="predicted"/>
<keyword evidence="2" id="KW-1185">Reference proteome</keyword>
<accession>A0ACC0NP71</accession>
<organism evidence="1 2">
    <name type="scientific">Rhododendron molle</name>
    <name type="common">Chinese azalea</name>
    <name type="synonym">Azalea mollis</name>
    <dbReference type="NCBI Taxonomy" id="49168"/>
    <lineage>
        <taxon>Eukaryota</taxon>
        <taxon>Viridiplantae</taxon>
        <taxon>Streptophyta</taxon>
        <taxon>Embryophyta</taxon>
        <taxon>Tracheophyta</taxon>
        <taxon>Spermatophyta</taxon>
        <taxon>Magnoliopsida</taxon>
        <taxon>eudicotyledons</taxon>
        <taxon>Gunneridae</taxon>
        <taxon>Pentapetalae</taxon>
        <taxon>asterids</taxon>
        <taxon>Ericales</taxon>
        <taxon>Ericaceae</taxon>
        <taxon>Ericoideae</taxon>
        <taxon>Rhodoreae</taxon>
        <taxon>Rhododendron</taxon>
    </lineage>
</organism>
<comment type="caution">
    <text evidence="1">The sequence shown here is derived from an EMBL/GenBank/DDBJ whole genome shotgun (WGS) entry which is preliminary data.</text>
</comment>
<evidence type="ECO:0000313" key="2">
    <source>
        <dbReference type="Proteomes" id="UP001062846"/>
    </source>
</evidence>
<gene>
    <name evidence="1" type="ORF">RHMOL_Rhmol05G0140900</name>
</gene>
<dbReference type="Proteomes" id="UP001062846">
    <property type="component" value="Chromosome 5"/>
</dbReference>
<sequence length="106" mass="11463">MRKFGWVCFLVGHNGSSGLHIVNGGFTTVTSIFSDSSSPKPVKVETLGMVDVPPLNLATVLVGIQRNMTFMQQRADQANTSMATLRALIEEHLPPANGAREGSERH</sequence>
<dbReference type="EMBL" id="CM046392">
    <property type="protein sequence ID" value="KAI8555010.1"/>
    <property type="molecule type" value="Genomic_DNA"/>
</dbReference>
<evidence type="ECO:0000313" key="1">
    <source>
        <dbReference type="EMBL" id="KAI8555010.1"/>
    </source>
</evidence>
<protein>
    <submittedName>
        <fullName evidence="1">Uncharacterized protein</fullName>
    </submittedName>
</protein>